<evidence type="ECO:0000256" key="9">
    <source>
        <dbReference type="ARBA" id="ARBA00022958"/>
    </source>
</evidence>
<feature type="binding site" evidence="17">
    <location>
        <position position="411"/>
    </location>
    <ligand>
        <name>AMP</name>
        <dbReference type="ChEBI" id="CHEBI:456215"/>
    </ligand>
</feature>
<dbReference type="PIRSF" id="PIRSF017184">
    <property type="entry name" value="Nnr"/>
    <property type="match status" value="1"/>
</dbReference>
<keyword evidence="13" id="KW-0511">Multifunctional enzyme</keyword>
<feature type="domain" description="YjeF C-terminal" evidence="19">
    <location>
        <begin position="199"/>
        <end position="466"/>
    </location>
</feature>
<name>A0A9D9NGT2_9BACT</name>
<comment type="function">
    <text evidence="14 18">Bifunctional enzyme that catalyzes the epimerization of the S- and R-forms of NAD(P)HX and the dehydration of the S-form of NAD(P)HX at the expense of ADP, which is converted to AMP. This allows the repair of both epimers of NAD(P)HX, a damaged form of NAD(P)H that is a result of enzymatic or heat-dependent hydration.</text>
</comment>
<evidence type="ECO:0000256" key="16">
    <source>
        <dbReference type="ARBA" id="ARBA00049209"/>
    </source>
</evidence>
<evidence type="ECO:0000256" key="10">
    <source>
        <dbReference type="ARBA" id="ARBA00023027"/>
    </source>
</evidence>
<keyword evidence="11 18" id="KW-0413">Isomerase</keyword>
<feature type="binding site" evidence="17">
    <location>
        <position position="412"/>
    </location>
    <ligand>
        <name>(6S)-NADPHX</name>
        <dbReference type="ChEBI" id="CHEBI:64076"/>
    </ligand>
</feature>
<evidence type="ECO:0000256" key="13">
    <source>
        <dbReference type="ARBA" id="ARBA00023268"/>
    </source>
</evidence>
<comment type="cofactor">
    <cofactor evidence="17">
        <name>Mg(2+)</name>
        <dbReference type="ChEBI" id="CHEBI:18420"/>
    </cofactor>
</comment>
<comment type="function">
    <text evidence="17">Catalyzes the dehydration of the S-form of NAD(P)HX at the expense of ADP, which is converted to AMP. Together with NAD(P)HX epimerase, which catalyzes the epimerization of the S- and R-forms, the enzyme allows the repair of both epimers of NAD(P)HX, a damaged form of NAD(P)H that is a result of enzymatic or heat-dependent hydration.</text>
</comment>
<accession>A0A9D9NGT2</accession>
<comment type="caution">
    <text evidence="21">The sequence shown here is derived from an EMBL/GenBank/DDBJ whole genome shotgun (WGS) entry which is preliminary data.</text>
</comment>
<keyword evidence="6 17" id="KW-0547">Nucleotide-binding</keyword>
<dbReference type="Gene3D" id="3.40.1190.20">
    <property type="match status" value="1"/>
</dbReference>
<gene>
    <name evidence="17" type="primary">nnrD</name>
    <name evidence="21" type="ORF">IAB81_03945</name>
</gene>
<evidence type="ECO:0000256" key="1">
    <source>
        <dbReference type="ARBA" id="ARBA00000013"/>
    </source>
</evidence>
<keyword evidence="9 18" id="KW-0630">Potassium</keyword>
<evidence type="ECO:0000256" key="5">
    <source>
        <dbReference type="ARBA" id="ARBA00022723"/>
    </source>
</evidence>
<dbReference type="AlphaFoldDB" id="A0A9D9NGT2"/>
<evidence type="ECO:0000256" key="7">
    <source>
        <dbReference type="ARBA" id="ARBA00022840"/>
    </source>
</evidence>
<dbReference type="PANTHER" id="PTHR12592">
    <property type="entry name" value="ATP-DEPENDENT (S)-NAD(P)H-HYDRATE DEHYDRATASE FAMILY MEMBER"/>
    <property type="match status" value="1"/>
</dbReference>
<evidence type="ECO:0000259" key="20">
    <source>
        <dbReference type="PROSITE" id="PS51385"/>
    </source>
</evidence>
<evidence type="ECO:0000256" key="15">
    <source>
        <dbReference type="ARBA" id="ARBA00048238"/>
    </source>
</evidence>
<dbReference type="GO" id="GO:0046872">
    <property type="term" value="F:metal ion binding"/>
    <property type="evidence" value="ECO:0007669"/>
    <property type="project" value="UniProtKB-UniRule"/>
</dbReference>
<keyword evidence="7 17" id="KW-0067">ATP-binding</keyword>
<evidence type="ECO:0000256" key="11">
    <source>
        <dbReference type="ARBA" id="ARBA00023235"/>
    </source>
</evidence>
<evidence type="ECO:0000256" key="6">
    <source>
        <dbReference type="ARBA" id="ARBA00022741"/>
    </source>
</evidence>
<reference evidence="21" key="1">
    <citation type="submission" date="2020-10" db="EMBL/GenBank/DDBJ databases">
        <authorList>
            <person name="Gilroy R."/>
        </authorList>
    </citation>
    <scope>NUCLEOTIDE SEQUENCE</scope>
    <source>
        <strain evidence="21">B1-8020</strain>
    </source>
</reference>
<dbReference type="SUPFAM" id="SSF53613">
    <property type="entry name" value="Ribokinase-like"/>
    <property type="match status" value="1"/>
</dbReference>
<dbReference type="CDD" id="cd01171">
    <property type="entry name" value="YXKO-related"/>
    <property type="match status" value="1"/>
</dbReference>
<comment type="catalytic activity">
    <reaction evidence="16 17 18">
        <text>(6S)-NADPHX + ADP = AMP + phosphate + NADPH + H(+)</text>
        <dbReference type="Rhea" id="RHEA:32235"/>
        <dbReference type="ChEBI" id="CHEBI:15378"/>
        <dbReference type="ChEBI" id="CHEBI:43474"/>
        <dbReference type="ChEBI" id="CHEBI:57783"/>
        <dbReference type="ChEBI" id="CHEBI:64076"/>
        <dbReference type="ChEBI" id="CHEBI:456215"/>
        <dbReference type="ChEBI" id="CHEBI:456216"/>
        <dbReference type="EC" id="4.2.1.136"/>
    </reaction>
</comment>
<organism evidence="21 22">
    <name type="scientific">Candidatus Merdivivens pullicola</name>
    <dbReference type="NCBI Taxonomy" id="2840872"/>
    <lineage>
        <taxon>Bacteria</taxon>
        <taxon>Pseudomonadati</taxon>
        <taxon>Bacteroidota</taxon>
        <taxon>Bacteroidia</taxon>
        <taxon>Bacteroidales</taxon>
        <taxon>Muribaculaceae</taxon>
        <taxon>Muribaculaceae incertae sedis</taxon>
        <taxon>Candidatus Merdivivens</taxon>
    </lineage>
</organism>
<dbReference type="SUPFAM" id="SSF64153">
    <property type="entry name" value="YjeF N-terminal domain-like"/>
    <property type="match status" value="1"/>
</dbReference>
<comment type="subunit">
    <text evidence="17">Homotetramer.</text>
</comment>
<feature type="binding site" evidence="17">
    <location>
        <position position="297"/>
    </location>
    <ligand>
        <name>(6S)-NADPHX</name>
        <dbReference type="ChEBI" id="CHEBI:64076"/>
    </ligand>
</feature>
<dbReference type="Pfam" id="PF01256">
    <property type="entry name" value="Carb_kinase"/>
    <property type="match status" value="1"/>
</dbReference>
<keyword evidence="5 18" id="KW-0479">Metal-binding</keyword>
<dbReference type="HAMAP" id="MF_01965">
    <property type="entry name" value="NADHX_dehydratase"/>
    <property type="match status" value="1"/>
</dbReference>
<dbReference type="InterPro" id="IPR004443">
    <property type="entry name" value="YjeF_N_dom"/>
</dbReference>
<dbReference type="GO" id="GO:0110051">
    <property type="term" value="P:metabolite repair"/>
    <property type="evidence" value="ECO:0007669"/>
    <property type="project" value="TreeGrafter"/>
</dbReference>
<dbReference type="EC" id="4.2.1.136" evidence="17"/>
<dbReference type="PROSITE" id="PS01050">
    <property type="entry name" value="YJEF_C_2"/>
    <property type="match status" value="1"/>
</dbReference>
<evidence type="ECO:0000256" key="4">
    <source>
        <dbReference type="ARBA" id="ARBA00009524"/>
    </source>
</evidence>
<evidence type="ECO:0000256" key="2">
    <source>
        <dbReference type="ARBA" id="ARBA00000909"/>
    </source>
</evidence>
<dbReference type="InterPro" id="IPR036652">
    <property type="entry name" value="YjeF_N_dom_sf"/>
</dbReference>
<evidence type="ECO:0000259" key="19">
    <source>
        <dbReference type="PROSITE" id="PS51383"/>
    </source>
</evidence>
<evidence type="ECO:0000256" key="14">
    <source>
        <dbReference type="ARBA" id="ARBA00025153"/>
    </source>
</evidence>
<dbReference type="EMBL" id="JADIMA010000036">
    <property type="protein sequence ID" value="MBO8472760.1"/>
    <property type="molecule type" value="Genomic_DNA"/>
</dbReference>
<sequence>MEIYVGNTSERHAGEAVALCVIHLAHERGLGNDAMFTVFAGNGGNGRDGMKTASVLSSKGFKCEVVGLEDAGSYLESHAGRKAGMGEIYIDAISGADEHAGFCGIARALAGYINSSGAFVVSIGIPSGMPANPFTQETATEIVKADVTVAVDYPELSMLLPLYGNNAGRIVIVGSGVESNNASNSSGKYFYVDEAAYNEIVSTEPCLCRHDKFTHKGDNGHLLLVCGCKGMTGAAVLATKAALRSGCGIVTSHVPESERAVIHTACPSAIVSCDEGECFTMLPDNMQKYTAVCTGCGLGKDRRTANALGSLLECGKPMVIDADALNLISSDSGLKSLVPKGSVLTPHLGELKRLTGTWADEKEKIEKAVALAASLSSVVVVKGAHTMTVSPDGRMFFNSTGTPGMAKGGCGDVLAGYIGGLLARGCSALSAAIVGVYRHGAAGERAEAVFGYEAMNSSDISDFLRR</sequence>
<dbReference type="PROSITE" id="PS51385">
    <property type="entry name" value="YJEF_N"/>
    <property type="match status" value="1"/>
</dbReference>
<dbReference type="InterPro" id="IPR030677">
    <property type="entry name" value="Nnr"/>
</dbReference>
<evidence type="ECO:0000256" key="17">
    <source>
        <dbReference type="HAMAP-Rule" id="MF_01965"/>
    </source>
</evidence>
<protein>
    <recommendedName>
        <fullName evidence="17">ADP-dependent (S)-NAD(P)H-hydrate dehydratase</fullName>
        <ecNumber evidence="17">4.2.1.136</ecNumber>
    </recommendedName>
    <alternativeName>
        <fullName evidence="17">ADP-dependent NAD(P)HX dehydratase</fullName>
    </alternativeName>
</protein>
<dbReference type="PROSITE" id="PS51383">
    <property type="entry name" value="YJEF_C_3"/>
    <property type="match status" value="1"/>
</dbReference>
<reference evidence="21" key="2">
    <citation type="journal article" date="2021" name="PeerJ">
        <title>Extensive microbial diversity within the chicken gut microbiome revealed by metagenomics and culture.</title>
        <authorList>
            <person name="Gilroy R."/>
            <person name="Ravi A."/>
            <person name="Getino M."/>
            <person name="Pursley I."/>
            <person name="Horton D.L."/>
            <person name="Alikhan N.F."/>
            <person name="Baker D."/>
            <person name="Gharbi K."/>
            <person name="Hall N."/>
            <person name="Watson M."/>
            <person name="Adriaenssens E.M."/>
            <person name="Foster-Nyarko E."/>
            <person name="Jarju S."/>
            <person name="Secka A."/>
            <person name="Antonio M."/>
            <person name="Oren A."/>
            <person name="Chaudhuri R.R."/>
            <person name="La Ragione R."/>
            <person name="Hildebrand F."/>
            <person name="Pallen M.J."/>
        </authorList>
    </citation>
    <scope>NUCLEOTIDE SEQUENCE</scope>
    <source>
        <strain evidence="21">B1-8020</strain>
    </source>
</reference>
<feature type="domain" description="YjeF N-terminal" evidence="20">
    <location>
        <begin position="1"/>
        <end position="183"/>
    </location>
</feature>
<evidence type="ECO:0000256" key="12">
    <source>
        <dbReference type="ARBA" id="ARBA00023239"/>
    </source>
</evidence>
<evidence type="ECO:0000313" key="21">
    <source>
        <dbReference type="EMBL" id="MBO8472760.1"/>
    </source>
</evidence>
<proteinExistence type="inferred from homology"/>
<dbReference type="InterPro" id="IPR000631">
    <property type="entry name" value="CARKD"/>
</dbReference>
<dbReference type="InterPro" id="IPR017953">
    <property type="entry name" value="Carbohydrate_kinase_pred_CS"/>
</dbReference>
<dbReference type="Gene3D" id="3.40.50.10260">
    <property type="entry name" value="YjeF N-terminal domain"/>
    <property type="match status" value="1"/>
</dbReference>
<evidence type="ECO:0000313" key="22">
    <source>
        <dbReference type="Proteomes" id="UP000823604"/>
    </source>
</evidence>
<keyword evidence="8 17" id="KW-0521">NADP</keyword>
<dbReference type="GO" id="GO:0052855">
    <property type="term" value="F:ADP-dependent NAD(P)H-hydrate dehydratase activity"/>
    <property type="evidence" value="ECO:0007669"/>
    <property type="project" value="UniProtKB-UniRule"/>
</dbReference>
<evidence type="ECO:0000256" key="3">
    <source>
        <dbReference type="ARBA" id="ARBA00006001"/>
    </source>
</evidence>
<feature type="binding site" evidence="17">
    <location>
        <begin position="382"/>
        <end position="386"/>
    </location>
    <ligand>
        <name>AMP</name>
        <dbReference type="ChEBI" id="CHEBI:456215"/>
    </ligand>
</feature>
<comment type="similarity">
    <text evidence="4 18">In the C-terminal section; belongs to the NnrD/CARKD family.</text>
</comment>
<keyword evidence="12 17" id="KW-0456">Lyase</keyword>
<evidence type="ECO:0000256" key="8">
    <source>
        <dbReference type="ARBA" id="ARBA00022857"/>
    </source>
</evidence>
<dbReference type="PANTHER" id="PTHR12592:SF0">
    <property type="entry name" value="ATP-DEPENDENT (S)-NAD(P)H-HYDRATE DEHYDRATASE"/>
    <property type="match status" value="1"/>
</dbReference>
<evidence type="ECO:0000256" key="18">
    <source>
        <dbReference type="PIRNR" id="PIRNR017184"/>
    </source>
</evidence>
<feature type="binding site" evidence="17">
    <location>
        <position position="234"/>
    </location>
    <ligand>
        <name>(6S)-NADPHX</name>
        <dbReference type="ChEBI" id="CHEBI:64076"/>
    </ligand>
</feature>
<comment type="catalytic activity">
    <reaction evidence="1 18">
        <text>(6R)-NADHX = (6S)-NADHX</text>
        <dbReference type="Rhea" id="RHEA:32215"/>
        <dbReference type="ChEBI" id="CHEBI:64074"/>
        <dbReference type="ChEBI" id="CHEBI:64075"/>
        <dbReference type="EC" id="5.1.99.6"/>
    </reaction>
</comment>
<dbReference type="NCBIfam" id="TIGR00196">
    <property type="entry name" value="yjeF_cterm"/>
    <property type="match status" value="1"/>
</dbReference>
<dbReference type="GO" id="GO:0052856">
    <property type="term" value="F:NAD(P)HX epimerase activity"/>
    <property type="evidence" value="ECO:0007669"/>
    <property type="project" value="UniProtKB-EC"/>
</dbReference>
<comment type="catalytic activity">
    <reaction evidence="2 18">
        <text>(6R)-NADPHX = (6S)-NADPHX</text>
        <dbReference type="Rhea" id="RHEA:32227"/>
        <dbReference type="ChEBI" id="CHEBI:64076"/>
        <dbReference type="ChEBI" id="CHEBI:64077"/>
        <dbReference type="EC" id="5.1.99.6"/>
    </reaction>
</comment>
<comment type="similarity">
    <text evidence="17">Belongs to the NnrD/CARKD family.</text>
</comment>
<keyword evidence="10 17" id="KW-0520">NAD</keyword>
<dbReference type="Proteomes" id="UP000823604">
    <property type="component" value="Unassembled WGS sequence"/>
</dbReference>
<dbReference type="InterPro" id="IPR029056">
    <property type="entry name" value="Ribokinase-like"/>
</dbReference>
<dbReference type="Pfam" id="PF03853">
    <property type="entry name" value="YjeF_N"/>
    <property type="match status" value="1"/>
</dbReference>
<dbReference type="GO" id="GO:0046496">
    <property type="term" value="P:nicotinamide nucleotide metabolic process"/>
    <property type="evidence" value="ECO:0007669"/>
    <property type="project" value="UniProtKB-UniRule"/>
</dbReference>
<comment type="cofactor">
    <cofactor evidence="18">
        <name>K(+)</name>
        <dbReference type="ChEBI" id="CHEBI:29103"/>
    </cofactor>
    <text evidence="18">Binds 1 potassium ion per subunit.</text>
</comment>
<dbReference type="GO" id="GO:0005524">
    <property type="term" value="F:ATP binding"/>
    <property type="evidence" value="ECO:0007669"/>
    <property type="project" value="UniProtKB-UniRule"/>
</dbReference>
<comment type="catalytic activity">
    <reaction evidence="15 17 18">
        <text>(6S)-NADHX + ADP = AMP + phosphate + NADH + H(+)</text>
        <dbReference type="Rhea" id="RHEA:32223"/>
        <dbReference type="ChEBI" id="CHEBI:15378"/>
        <dbReference type="ChEBI" id="CHEBI:43474"/>
        <dbReference type="ChEBI" id="CHEBI:57945"/>
        <dbReference type="ChEBI" id="CHEBI:64074"/>
        <dbReference type="ChEBI" id="CHEBI:456215"/>
        <dbReference type="ChEBI" id="CHEBI:456216"/>
        <dbReference type="EC" id="4.2.1.136"/>
    </reaction>
</comment>
<comment type="similarity">
    <text evidence="3 18">In the N-terminal section; belongs to the NnrE/AIBP family.</text>
</comment>
<feature type="binding site" evidence="17">
    <location>
        <position position="347"/>
    </location>
    <ligand>
        <name>(6S)-NADPHX</name>
        <dbReference type="ChEBI" id="CHEBI:64076"/>
    </ligand>
</feature>